<dbReference type="EMBL" id="BAABGA010000012">
    <property type="protein sequence ID" value="GAA4447790.1"/>
    <property type="molecule type" value="Genomic_DNA"/>
</dbReference>
<feature type="domain" description="N-acetyltransferase" evidence="1">
    <location>
        <begin position="21"/>
        <end position="200"/>
    </location>
</feature>
<keyword evidence="3" id="KW-1185">Reference proteome</keyword>
<dbReference type="SUPFAM" id="SSF55729">
    <property type="entry name" value="Acyl-CoA N-acyltransferases (Nat)"/>
    <property type="match status" value="1"/>
</dbReference>
<gene>
    <name evidence="2" type="ORF">GCM10023156_10190</name>
</gene>
<reference evidence="3" key="1">
    <citation type="journal article" date="2019" name="Int. J. Syst. Evol. Microbiol.">
        <title>The Global Catalogue of Microorganisms (GCM) 10K type strain sequencing project: providing services to taxonomists for standard genome sequencing and annotation.</title>
        <authorList>
            <consortium name="The Broad Institute Genomics Platform"/>
            <consortium name="The Broad Institute Genome Sequencing Center for Infectious Disease"/>
            <person name="Wu L."/>
            <person name="Ma J."/>
        </authorList>
    </citation>
    <scope>NUCLEOTIDE SEQUENCE [LARGE SCALE GENOMIC DNA]</scope>
    <source>
        <strain evidence="3">JCM 17759</strain>
    </source>
</reference>
<dbReference type="InterPro" id="IPR000182">
    <property type="entry name" value="GNAT_dom"/>
</dbReference>
<name>A0ABP8MFB5_9BACT</name>
<comment type="caution">
    <text evidence="2">The sequence shown here is derived from an EMBL/GenBank/DDBJ whole genome shotgun (WGS) entry which is preliminary data.</text>
</comment>
<proteinExistence type="predicted"/>
<sequence length="217" mass="24519">MPLLTRLRYLPYRITRRILTLNISCFLEARIESIQSEPLPADYQFEWLTVARLTELRENPENSISDTWNSLLEIHQAECLVVLADEVVVGLAGVKTGMVSGELNHDGDLRTKLPIELPADMAYLFGVHVVPRYRGKRLYAAMVSLIAERMSDRGGKRLLLTTECSNFRALKSVRRMGFTQVGHTVLIRAGRICWANYPNENQIGDIRVGRYAGDVSG</sequence>
<dbReference type="Pfam" id="PF00583">
    <property type="entry name" value="Acetyltransf_1"/>
    <property type="match status" value="1"/>
</dbReference>
<dbReference type="InterPro" id="IPR016181">
    <property type="entry name" value="Acyl_CoA_acyltransferase"/>
</dbReference>
<protein>
    <recommendedName>
        <fullName evidence="1">N-acetyltransferase domain-containing protein</fullName>
    </recommendedName>
</protein>
<dbReference type="PROSITE" id="PS51186">
    <property type="entry name" value="GNAT"/>
    <property type="match status" value="1"/>
</dbReference>
<evidence type="ECO:0000259" key="1">
    <source>
        <dbReference type="PROSITE" id="PS51186"/>
    </source>
</evidence>
<evidence type="ECO:0000313" key="2">
    <source>
        <dbReference type="EMBL" id="GAA4447790.1"/>
    </source>
</evidence>
<evidence type="ECO:0000313" key="3">
    <source>
        <dbReference type="Proteomes" id="UP001500840"/>
    </source>
</evidence>
<dbReference type="Proteomes" id="UP001500840">
    <property type="component" value="Unassembled WGS sequence"/>
</dbReference>
<dbReference type="CDD" id="cd04301">
    <property type="entry name" value="NAT_SF"/>
    <property type="match status" value="1"/>
</dbReference>
<accession>A0ABP8MFB5</accession>
<dbReference type="Gene3D" id="3.40.630.30">
    <property type="match status" value="1"/>
</dbReference>
<organism evidence="2 3">
    <name type="scientific">Novipirellula rosea</name>
    <dbReference type="NCBI Taxonomy" id="1031540"/>
    <lineage>
        <taxon>Bacteria</taxon>
        <taxon>Pseudomonadati</taxon>
        <taxon>Planctomycetota</taxon>
        <taxon>Planctomycetia</taxon>
        <taxon>Pirellulales</taxon>
        <taxon>Pirellulaceae</taxon>
        <taxon>Novipirellula</taxon>
    </lineage>
</organism>